<sequence length="235" mass="27065">MALEDRKKRKGQTASTIAEAERMVSDQVPPNRREEMLEYLKLFGYKPERTILQVHIVGFFNKRRVGARAVEKRQATAKRYGGTTFVVVGRTHDPSIMDLVIKPRKKPEQTSPGYVGYLWKNKDPQNRPPHEILPLDFTPTHVPYPQDWKNMFATKGFMIALHVPASFAKDKNRLSRALYQAGKNADVKQRWDFIDQIRSAGYGQEQDPLNILKIRLAKGEISQTEYEKLRQTLAA</sequence>
<dbReference type="GeneID" id="13797448"/>
<dbReference type="InParanoid" id="K0IMR7"/>
<proteinExistence type="predicted"/>
<evidence type="ECO:0000259" key="2">
    <source>
        <dbReference type="Pfam" id="PF09851"/>
    </source>
</evidence>
<dbReference type="AlphaFoldDB" id="K0IMR7"/>
<feature type="region of interest" description="Disordered" evidence="1">
    <location>
        <begin position="1"/>
        <end position="21"/>
    </location>
</feature>
<keyword evidence="4" id="KW-1185">Reference proteome</keyword>
<evidence type="ECO:0000313" key="3">
    <source>
        <dbReference type="EMBL" id="AFU58129.1"/>
    </source>
</evidence>
<dbReference type="BioCyc" id="CNIT1237085:G1324-1187-MONOMER"/>
<protein>
    <recommendedName>
        <fullName evidence="2">SHOCT domain-containing protein</fullName>
    </recommendedName>
</protein>
<dbReference type="EMBL" id="CP002408">
    <property type="protein sequence ID" value="AFU58129.1"/>
    <property type="molecule type" value="Genomic_DNA"/>
</dbReference>
<dbReference type="Pfam" id="PF09851">
    <property type="entry name" value="SHOCT"/>
    <property type="match status" value="1"/>
</dbReference>
<dbReference type="RefSeq" id="WP_015018666.1">
    <property type="nucleotide sequence ID" value="NC_018719.1"/>
</dbReference>
<evidence type="ECO:0000256" key="1">
    <source>
        <dbReference type="SAM" id="MobiDB-lite"/>
    </source>
</evidence>
<reference evidence="3 4" key="1">
    <citation type="journal article" date="2012" name="Environ. Microbiol.">
        <title>The genome of the ammonia-oxidizing Candidatus Nitrososphaera gargensis: insights into metabolic versatility and environmental adaptations.</title>
        <authorList>
            <person name="Spang A."/>
            <person name="Poehlein A."/>
            <person name="Offre P."/>
            <person name="Zumbragel S."/>
            <person name="Haider S."/>
            <person name="Rychlik N."/>
            <person name="Nowka B."/>
            <person name="Schmeisser C."/>
            <person name="Lebedeva E.V."/>
            <person name="Rattei T."/>
            <person name="Bohm C."/>
            <person name="Schmid M."/>
            <person name="Galushko A."/>
            <person name="Hatzenpichler R."/>
            <person name="Weinmaier T."/>
            <person name="Daniel R."/>
            <person name="Schleper C."/>
            <person name="Spieck E."/>
            <person name="Streit W."/>
            <person name="Wagner M."/>
        </authorList>
    </citation>
    <scope>NUCLEOTIDE SEQUENCE [LARGE SCALE GENOMIC DNA]</scope>
    <source>
        <strain evidence="4">Ga9.2</strain>
    </source>
</reference>
<dbReference type="KEGG" id="nga:Ngar_c11890"/>
<gene>
    <name evidence="3" type="ordered locus">Ngar_c11890</name>
</gene>
<feature type="domain" description="SHOCT" evidence="2">
    <location>
        <begin position="207"/>
        <end position="233"/>
    </location>
</feature>
<dbReference type="HOGENOM" id="CLU_1178160_0_0_2"/>
<dbReference type="Proteomes" id="UP000008037">
    <property type="component" value="Chromosome"/>
</dbReference>
<organism evidence="3 4">
    <name type="scientific">Nitrososphaera gargensis (strain Ga9.2)</name>
    <dbReference type="NCBI Taxonomy" id="1237085"/>
    <lineage>
        <taxon>Archaea</taxon>
        <taxon>Nitrososphaerota</taxon>
        <taxon>Nitrososphaeria</taxon>
        <taxon>Nitrososphaerales</taxon>
        <taxon>Nitrososphaeraceae</taxon>
        <taxon>Nitrososphaera</taxon>
    </lineage>
</organism>
<name>K0IMR7_NITGG</name>
<evidence type="ECO:0000313" key="4">
    <source>
        <dbReference type="Proteomes" id="UP000008037"/>
    </source>
</evidence>
<dbReference type="STRING" id="1237085.Ngar_c11890"/>
<accession>K0IMR7</accession>
<dbReference type="InterPro" id="IPR018649">
    <property type="entry name" value="SHOCT"/>
</dbReference>